<dbReference type="InterPro" id="IPR002347">
    <property type="entry name" value="SDR_fam"/>
</dbReference>
<keyword evidence="2" id="KW-0521">NADP</keyword>
<comment type="similarity">
    <text evidence="1">Belongs to the short-chain dehydrogenases/reductases (SDR) family.</text>
</comment>
<dbReference type="EMBL" id="ML977591">
    <property type="protein sequence ID" value="KAF2000072.1"/>
    <property type="molecule type" value="Genomic_DNA"/>
</dbReference>
<dbReference type="GO" id="GO:0050664">
    <property type="term" value="F:oxidoreductase activity, acting on NAD(P)H, oxygen as acceptor"/>
    <property type="evidence" value="ECO:0007669"/>
    <property type="project" value="TreeGrafter"/>
</dbReference>
<keyword evidence="6" id="KW-1185">Reference proteome</keyword>
<evidence type="ECO:0000256" key="3">
    <source>
        <dbReference type="ARBA" id="ARBA00023002"/>
    </source>
</evidence>
<dbReference type="SUPFAM" id="SSF51735">
    <property type="entry name" value="NAD(P)-binding Rossmann-fold domains"/>
    <property type="match status" value="1"/>
</dbReference>
<protein>
    <submittedName>
        <fullName evidence="5">NAD(P)-binding protein</fullName>
    </submittedName>
</protein>
<dbReference type="OrthoDB" id="153074at2759"/>
<reference evidence="5" key="1">
    <citation type="journal article" date="2020" name="Stud. Mycol.">
        <title>101 Dothideomycetes genomes: a test case for predicting lifestyles and emergence of pathogens.</title>
        <authorList>
            <person name="Haridas S."/>
            <person name="Albert R."/>
            <person name="Binder M."/>
            <person name="Bloem J."/>
            <person name="Labutti K."/>
            <person name="Salamov A."/>
            <person name="Andreopoulos B."/>
            <person name="Baker S."/>
            <person name="Barry K."/>
            <person name="Bills G."/>
            <person name="Bluhm B."/>
            <person name="Cannon C."/>
            <person name="Castanera R."/>
            <person name="Culley D."/>
            <person name="Daum C."/>
            <person name="Ezra D."/>
            <person name="Gonzalez J."/>
            <person name="Henrissat B."/>
            <person name="Kuo A."/>
            <person name="Liang C."/>
            <person name="Lipzen A."/>
            <person name="Lutzoni F."/>
            <person name="Magnuson J."/>
            <person name="Mondo S."/>
            <person name="Nolan M."/>
            <person name="Ohm R."/>
            <person name="Pangilinan J."/>
            <person name="Park H.-J."/>
            <person name="Ramirez L."/>
            <person name="Alfaro M."/>
            <person name="Sun H."/>
            <person name="Tritt A."/>
            <person name="Yoshinaga Y."/>
            <person name="Zwiers L.-H."/>
            <person name="Turgeon B."/>
            <person name="Goodwin S."/>
            <person name="Spatafora J."/>
            <person name="Crous P."/>
            <person name="Grigoriev I."/>
        </authorList>
    </citation>
    <scope>NUCLEOTIDE SEQUENCE</scope>
    <source>
        <strain evidence="5">CBS 123094</strain>
    </source>
</reference>
<name>A0A6A5WEL6_9PLEO</name>
<organism evidence="5 6">
    <name type="scientific">Amniculicola lignicola CBS 123094</name>
    <dbReference type="NCBI Taxonomy" id="1392246"/>
    <lineage>
        <taxon>Eukaryota</taxon>
        <taxon>Fungi</taxon>
        <taxon>Dikarya</taxon>
        <taxon>Ascomycota</taxon>
        <taxon>Pezizomycotina</taxon>
        <taxon>Dothideomycetes</taxon>
        <taxon>Pleosporomycetidae</taxon>
        <taxon>Pleosporales</taxon>
        <taxon>Amniculicolaceae</taxon>
        <taxon>Amniculicola</taxon>
    </lineage>
</organism>
<evidence type="ECO:0000259" key="4">
    <source>
        <dbReference type="SMART" id="SM00822"/>
    </source>
</evidence>
<dbReference type="AlphaFoldDB" id="A0A6A5WEL6"/>
<dbReference type="SMART" id="SM00822">
    <property type="entry name" value="PKS_KR"/>
    <property type="match status" value="1"/>
</dbReference>
<evidence type="ECO:0000256" key="1">
    <source>
        <dbReference type="ARBA" id="ARBA00006484"/>
    </source>
</evidence>
<proteinExistence type="inferred from homology"/>
<dbReference type="Proteomes" id="UP000799779">
    <property type="component" value="Unassembled WGS sequence"/>
</dbReference>
<gene>
    <name evidence="5" type="ORF">P154DRAFT_522861</name>
</gene>
<dbReference type="InterPro" id="IPR057326">
    <property type="entry name" value="KR_dom"/>
</dbReference>
<evidence type="ECO:0000313" key="5">
    <source>
        <dbReference type="EMBL" id="KAF2000072.1"/>
    </source>
</evidence>
<feature type="domain" description="Ketoreductase" evidence="4">
    <location>
        <begin position="7"/>
        <end position="187"/>
    </location>
</feature>
<dbReference type="InterPro" id="IPR036291">
    <property type="entry name" value="NAD(P)-bd_dom_sf"/>
</dbReference>
<dbReference type="PANTHER" id="PTHR43008:SF8">
    <property type="entry name" value="BENZIL REDUCTASE ((S)-BENZOIN FORMING) IRC24"/>
    <property type="match status" value="1"/>
</dbReference>
<evidence type="ECO:0000313" key="6">
    <source>
        <dbReference type="Proteomes" id="UP000799779"/>
    </source>
</evidence>
<evidence type="ECO:0000256" key="2">
    <source>
        <dbReference type="ARBA" id="ARBA00022857"/>
    </source>
</evidence>
<sequence length="258" mass="27783">MAISQGKVVVLTGASRGIGLATAHYLLTSSPTTNLLTISRTRGSLSTLSSTHTSRLEILEGDISSETLGQTAVDTAIRKWGRIDALIVNHGTLEPVKKIADARVEEWRMAFEVNVFGTVGIIKAAIPHLRETNGRIILTSSGAAVTAYQGWAAYGSSKAIFNHLALSLTVEEPLITTLSIRPGVVDTDMQRDIREKHAETMSAKDAEKFAGLKKDGGLLRAEQPGYVIARLSVEGDVKGLSGKFLNWNDQSLGAWQEE</sequence>
<dbReference type="PRINTS" id="PR00081">
    <property type="entry name" value="GDHRDH"/>
</dbReference>
<dbReference type="Gene3D" id="3.40.50.720">
    <property type="entry name" value="NAD(P)-binding Rossmann-like Domain"/>
    <property type="match status" value="1"/>
</dbReference>
<dbReference type="PANTHER" id="PTHR43008">
    <property type="entry name" value="BENZIL REDUCTASE"/>
    <property type="match status" value="1"/>
</dbReference>
<dbReference type="Pfam" id="PF00106">
    <property type="entry name" value="adh_short"/>
    <property type="match status" value="1"/>
</dbReference>
<dbReference type="FunFam" id="3.40.50.720:FF:000281">
    <property type="entry name" value="Uncharacterized oxidoreductase YIR035C"/>
    <property type="match status" value="1"/>
</dbReference>
<accession>A0A6A5WEL6</accession>
<keyword evidence="3" id="KW-0560">Oxidoreductase</keyword>